<organism evidence="4 5">
    <name type="scientific">Euplotes crassus</name>
    <dbReference type="NCBI Taxonomy" id="5936"/>
    <lineage>
        <taxon>Eukaryota</taxon>
        <taxon>Sar</taxon>
        <taxon>Alveolata</taxon>
        <taxon>Ciliophora</taxon>
        <taxon>Intramacronucleata</taxon>
        <taxon>Spirotrichea</taxon>
        <taxon>Hypotrichia</taxon>
        <taxon>Euplotida</taxon>
        <taxon>Euplotidae</taxon>
        <taxon>Moneuplotes</taxon>
    </lineage>
</organism>
<evidence type="ECO:0000256" key="2">
    <source>
        <dbReference type="SAM" id="Coils"/>
    </source>
</evidence>
<reference evidence="4" key="1">
    <citation type="submission" date="2023-07" db="EMBL/GenBank/DDBJ databases">
        <authorList>
            <consortium name="AG Swart"/>
            <person name="Singh M."/>
            <person name="Singh A."/>
            <person name="Seah K."/>
            <person name="Emmerich C."/>
        </authorList>
    </citation>
    <scope>NUCLEOTIDE SEQUENCE</scope>
    <source>
        <strain evidence="4">DP1</strain>
    </source>
</reference>
<dbReference type="InterPro" id="IPR005612">
    <property type="entry name" value="CCAAT-binding_factor"/>
</dbReference>
<dbReference type="PANTHER" id="PTHR12455:SF0">
    <property type="entry name" value="NUCLEOLAR COMPLEX PROTEIN 4 HOMOLOG"/>
    <property type="match status" value="1"/>
</dbReference>
<dbReference type="PANTHER" id="PTHR12455">
    <property type="entry name" value="NUCLEOLAR COMPLEX PROTEIN 4"/>
    <property type="match status" value="1"/>
</dbReference>
<sequence length="591" mass="69117">MEDIIADPTSLNAYIRKQVTELNTPDADLEITENNITELVTEISQKHDLLAEKVNKEEQDIKEFFLARIKVIIAALKKRVLTKPANLEEYFKIWLGILPLVSIAHFTENKKAKDPVEVLQNMNLEFINSLFETVFKDEEIETWFLKNYVVENIDILILFLKFLMKEKRETKQVVQMLIDLPNPEGVKKAFFFDYSNSLAEMQKAMFEEMMEAEGEDDSLDEEDIQLPPVVGTPEEVKALQEYCKTAFQELWDETLRSHAIDADTIILILRSMNTQILPKVSKPILFSDFIIGAYNIVDNVVGKLDHKKIVLSIHALSSLFVLLTNHGLDYTSINFYEKLYRLLEYLENIFRMKEKEKFLRLMELSIKSPMLPASIAASFMKKLLRIILNKHMAQASLTIWAISFVCNVIKKHPVLTKMINVEVQRKSNRLQRIEERKERKRDRKARVKISKEKHNPSLQGFITKDVFDMNEKDPQKSRALETCLWEILPFFNHSSKLVRDYACVISTDFQQKRSLPSEELAKLDETQLIKSQIDEISKIRSIKSQMVRHITDIYSGYDVEGERKFQAYKEKHLREQIELFHLEKSLLTRQF</sequence>
<dbReference type="GO" id="GO:0042254">
    <property type="term" value="P:ribosome biogenesis"/>
    <property type="evidence" value="ECO:0007669"/>
    <property type="project" value="InterPro"/>
</dbReference>
<proteinExistence type="inferred from homology"/>
<evidence type="ECO:0000256" key="1">
    <source>
        <dbReference type="ARBA" id="ARBA00007797"/>
    </source>
</evidence>
<dbReference type="Pfam" id="PF03914">
    <property type="entry name" value="CBF"/>
    <property type="match status" value="1"/>
</dbReference>
<dbReference type="EMBL" id="CAMPGE010004305">
    <property type="protein sequence ID" value="CAI2363153.1"/>
    <property type="molecule type" value="Genomic_DNA"/>
</dbReference>
<gene>
    <name evidence="4" type="ORF">ECRASSUSDP1_LOCUS4483</name>
</gene>
<comment type="similarity">
    <text evidence="1">Belongs to the CBF/MAK21 family.</text>
</comment>
<feature type="coiled-coil region" evidence="2">
    <location>
        <begin position="423"/>
        <end position="450"/>
    </location>
</feature>
<dbReference type="AlphaFoldDB" id="A0AAD1U720"/>
<dbReference type="InterPro" id="IPR027193">
    <property type="entry name" value="Noc4"/>
</dbReference>
<evidence type="ECO:0000313" key="4">
    <source>
        <dbReference type="EMBL" id="CAI2363153.1"/>
    </source>
</evidence>
<accession>A0AAD1U720</accession>
<keyword evidence="5" id="KW-1185">Reference proteome</keyword>
<keyword evidence="2" id="KW-0175">Coiled coil</keyword>
<feature type="domain" description="CCAAT-binding factor" evidence="3">
    <location>
        <begin position="312"/>
        <end position="502"/>
    </location>
</feature>
<protein>
    <recommendedName>
        <fullName evidence="3">CCAAT-binding factor domain-containing protein</fullName>
    </recommendedName>
</protein>
<dbReference type="GO" id="GO:0030692">
    <property type="term" value="C:Noc4p-Nop14p complex"/>
    <property type="evidence" value="ECO:0007669"/>
    <property type="project" value="TreeGrafter"/>
</dbReference>
<evidence type="ECO:0000259" key="3">
    <source>
        <dbReference type="Pfam" id="PF03914"/>
    </source>
</evidence>
<dbReference type="GO" id="GO:0032040">
    <property type="term" value="C:small-subunit processome"/>
    <property type="evidence" value="ECO:0007669"/>
    <property type="project" value="TreeGrafter"/>
</dbReference>
<evidence type="ECO:0000313" key="5">
    <source>
        <dbReference type="Proteomes" id="UP001295684"/>
    </source>
</evidence>
<comment type="caution">
    <text evidence="4">The sequence shown here is derived from an EMBL/GenBank/DDBJ whole genome shotgun (WGS) entry which is preliminary data.</text>
</comment>
<dbReference type="Proteomes" id="UP001295684">
    <property type="component" value="Unassembled WGS sequence"/>
</dbReference>
<name>A0AAD1U720_EUPCR</name>